<dbReference type="CDD" id="cd00833">
    <property type="entry name" value="PKS"/>
    <property type="match status" value="1"/>
</dbReference>
<feature type="domain" description="PKS/mFAS DH" evidence="10">
    <location>
        <begin position="1275"/>
        <end position="1579"/>
    </location>
</feature>
<dbReference type="Pfam" id="PF02801">
    <property type="entry name" value="Ketoacyl-synt_C"/>
    <property type="match status" value="1"/>
</dbReference>
<dbReference type="SUPFAM" id="SSF52151">
    <property type="entry name" value="FabD/lysophospholipase-like"/>
    <property type="match status" value="1"/>
</dbReference>
<dbReference type="GO" id="GO:0044550">
    <property type="term" value="P:secondary metabolite biosynthetic process"/>
    <property type="evidence" value="ECO:0007669"/>
    <property type="project" value="TreeGrafter"/>
</dbReference>
<feature type="active site" description="Proton acceptor; for dehydratase activity" evidence="6">
    <location>
        <position position="1306"/>
    </location>
</feature>
<dbReference type="InterPro" id="IPR018201">
    <property type="entry name" value="Ketoacyl_synth_AS"/>
</dbReference>
<sequence>MLTTTPSLLVFGAQTTLPSEPQATVIRDSLLRSPYLRPLVEATHELQSFWRTLVSHDPLLDRAPALAAIDTLQRWLTEGGALKSALETGDVSTSSPNVLLTPLTVLVHIGLYFQYLHDHAIEGLTHETLLRNLEHGGAQGLCAGIISAFVCASSKTETDIGENAAIALRLALALGAYVDIDGSFGQNSTEYSCLALRWKSDSEKQLCDEVLGNYRQVAYESVSYDHNSITVTVQKSLEDAMLKDFASRKILTRRIELKGRFHSEVHVNAAEKLNHLIHSNPSINLPGSQSLIIPVRANGDGDLIEDLGLSTAAVRSTLLEPAKWYSVLTKAMAQIPEGQTKNILAIGITKAIPSSIAHQPQTSVLKSDGTSREQTVPEYYSNGIPSHAVAIVGMASKYAGADTVHDFWEVIKEGRSMVEPLPESRWGRKGLRRSPDDAPWWGNFVHDVDCFDHRFFKKSSREAAAMDPQQRMLLEAAYQAVESSGYFGNPTPPEDIGCYIGVATQDYHDNIASQKTSAFSALGELRAFLSGRLSYQFGWTGPSMSFDTACSASMVAIDAACKAIQHGQVSAALAGGVNAMSSPYLWENLRAANFLSPTGATKPFDAKADGYCRGEGVGLIFLKKLSDALADGDPILSVIPGTAVSQCKNETYITVPHGPSQSALYGSLIDQTRFDREAISFVEAHGTGTQAGDPVEINSISNVLVGDHRNGAVHVGSVKGNIGHCEAASGVASIIKSVLMIQHQMIPPLASHDVLNPKISLPKELTIPKSSVPWKESFRAALVNNYGAAGSNGAALICQPPVQTSQNARHTLNKIPFLISAKSRASLEYYGQRLRGHATELASSVTTEKMLADLAFNLADKKEQFPEQAFATTASSLPELAEVLDNASANCSEAAKPVVLVFGGQTRNVVGLNRSVYDNAPLFRQYLDIVNDAVKVQGLPGIFPAIFQTEPVDDIIRLHCIFFAIQYASAKTWMDCGLQVDAVVGHSFGHFGALAISGVLSLHDVIQLVAGRARLMQERWGPERGSMVSLQADYPLVDSILRTLKQSDHHAEVACYNGPTSHVLVGDEVSISQTQELLEGGSLGKIRYRRLQVTHGFHSRFTEDLLPHLGDLAKQLRSNESVIAIEPCTLHPGKAAATSQDIIDHTRKPVYFGAAIQRLAQKLGDCTWLEAGGDSGVVGMVKAALSKDAVANNSFHGVKLTGGDSVDSLADTTVGLWKAGQKLRFWAFDRSQRKSFAPLLLPPYQFERTRHWLEWKEPETAVAAPAEASKEEVCHELVTIHKQDGESIHFKVDPRSEEFKKLLSGHAVLDSPLCPADLYIEIVRRAVSMLNQLDPFSSVFTVENMAMTAPLGMDPERQITLIMTPNAVSQENAWNFVFTSLSDKDTKHISGVFKYVNSIDRNLRDEIARYEMLMNIDTARQMLADEKATGIQGDMVYKLFSRAVNYADYFRGVQSVCSKGNLTAAQISLPSPSKVDEGTFDAIRLDNFVQVAGIKANLLENCPSDHVFICGQIDRIQATEHFQSRRNQTHEHSAEMVLCLSRPSGPKAYINDIFVFSNGKLSMMFFGVYFNKIPKASLKKAFAGANKIPKADNTGRSSLSAIASNATVKGVAKQDFAAAAPNDISTKLERLKKDKASDTFQRIATLLSQMTDITVESIKEESLLDDLGVDSLMSIEVLQTLNKAFQSDVQPEEFSNIDRVGDLTNYFESPAMDISRSTTENLATPLLSSGDDSSSPISNSATTPEEYSSVGTHDELRKLVEIVSELAEQSDGLTPEIRLEDIGFDSLLSVELASMVDKNFNVSLNAHSLLEETFGGLCESVMGKDRTQENQQCQVQDLPNTHTSRPAFKDLGPGERRRPGDRMLTTCFKEVDGLSLYADIYLPDSNEMTDYKRPIALMIHGGGHVMLSRKDVRPRQTQLLLKNGFLPISIDYRLCPEVDIIDGPMRDVCDALEWVRTSLSTVDLGVEGLRQDAEKIVVIGWSTGGTLALSLGFNTLKRGIKPPTATLAFYCPSSYEDDFWRLPNFPEHSRDAFPSHYELLEGIQEKPITAYNVPPQNAAIGGWCDMSDPRSRLVLHMNCKGQALPILMDGLPPKSRTSEKEADRYLQLEQPPRDKIIEISPRSQIERGNYRTPTYLIHSTADDLVPLEEMQGTYEALKKKGVECGSSVVDDVPHLFDLYRDPDGKCWKAILKGYEFLHSYV</sequence>
<dbReference type="EMBL" id="ML991772">
    <property type="protein sequence ID" value="KAF2239547.1"/>
    <property type="molecule type" value="Genomic_DNA"/>
</dbReference>
<evidence type="ECO:0000256" key="5">
    <source>
        <dbReference type="ARBA" id="ARBA00023268"/>
    </source>
</evidence>
<feature type="domain" description="Carrier" evidence="8">
    <location>
        <begin position="1637"/>
        <end position="1711"/>
    </location>
</feature>
<dbReference type="InterPro" id="IPR029058">
    <property type="entry name" value="AB_hydrolase_fold"/>
</dbReference>
<dbReference type="InterPro" id="IPR050091">
    <property type="entry name" value="PKS_NRPS_Biosynth_Enz"/>
</dbReference>
<dbReference type="PROSITE" id="PS00012">
    <property type="entry name" value="PHOSPHOPANTETHEINE"/>
    <property type="match status" value="2"/>
</dbReference>
<dbReference type="GO" id="GO:0004315">
    <property type="term" value="F:3-oxoacyl-[acyl-carrier-protein] synthase activity"/>
    <property type="evidence" value="ECO:0007669"/>
    <property type="project" value="InterPro"/>
</dbReference>
<dbReference type="InterPro" id="IPR016035">
    <property type="entry name" value="Acyl_Trfase/lysoPLipase"/>
</dbReference>
<keyword evidence="12" id="KW-1185">Reference proteome</keyword>
<dbReference type="PROSITE" id="PS50075">
    <property type="entry name" value="CARRIER"/>
    <property type="match status" value="1"/>
</dbReference>
<dbReference type="InterPro" id="IPR042104">
    <property type="entry name" value="PKS_dehydratase_sf"/>
</dbReference>
<dbReference type="Pfam" id="PF00109">
    <property type="entry name" value="ketoacyl-synt"/>
    <property type="match status" value="1"/>
</dbReference>
<proteinExistence type="predicted"/>
<feature type="active site" description="Proton donor; for dehydratase activity" evidence="6">
    <location>
        <position position="1486"/>
    </location>
</feature>
<dbReference type="InterPro" id="IPR020841">
    <property type="entry name" value="PKS_Beta-ketoAc_synthase_dom"/>
</dbReference>
<gene>
    <name evidence="11" type="ORF">EV356DRAFT_572340</name>
</gene>
<dbReference type="InterPro" id="IPR016039">
    <property type="entry name" value="Thiolase-like"/>
</dbReference>
<accession>A0A6A6HND3</accession>
<evidence type="ECO:0000256" key="6">
    <source>
        <dbReference type="PROSITE-ProRule" id="PRU01363"/>
    </source>
</evidence>
<feature type="region of interest" description="Disordered" evidence="7">
    <location>
        <begin position="1723"/>
        <end position="1752"/>
    </location>
</feature>
<feature type="compositionally biased region" description="Low complexity" evidence="7">
    <location>
        <begin position="1725"/>
        <end position="1740"/>
    </location>
</feature>
<keyword evidence="4" id="KW-0808">Transferase</keyword>
<dbReference type="PANTHER" id="PTHR43775">
    <property type="entry name" value="FATTY ACID SYNTHASE"/>
    <property type="match status" value="1"/>
</dbReference>
<dbReference type="InterPro" id="IPR032088">
    <property type="entry name" value="SAT"/>
</dbReference>
<evidence type="ECO:0000256" key="1">
    <source>
        <dbReference type="ARBA" id="ARBA00004721"/>
    </source>
</evidence>
<evidence type="ECO:0000256" key="2">
    <source>
        <dbReference type="ARBA" id="ARBA00022450"/>
    </source>
</evidence>
<dbReference type="PANTHER" id="PTHR43775:SF21">
    <property type="entry name" value="NON-REDUCING POLYKETIDE SYNTHASE AUSA-RELATED"/>
    <property type="match status" value="1"/>
</dbReference>
<evidence type="ECO:0000313" key="12">
    <source>
        <dbReference type="Proteomes" id="UP000800092"/>
    </source>
</evidence>
<dbReference type="InterPro" id="IPR016036">
    <property type="entry name" value="Malonyl_transacylase_ACP-bd"/>
</dbReference>
<dbReference type="InterPro" id="IPR014030">
    <property type="entry name" value="Ketoacyl_synth_N"/>
</dbReference>
<dbReference type="InterPro" id="IPR049492">
    <property type="entry name" value="BD-FAE-like_dom"/>
</dbReference>
<dbReference type="Gene3D" id="3.40.366.10">
    <property type="entry name" value="Malonyl-Coenzyme A Acyl Carrier Protein, domain 2"/>
    <property type="match status" value="2"/>
</dbReference>
<dbReference type="Proteomes" id="UP000800092">
    <property type="component" value="Unassembled WGS sequence"/>
</dbReference>
<organism evidence="11 12">
    <name type="scientific">Viridothelium virens</name>
    <name type="common">Speckled blister lichen</name>
    <name type="synonym">Trypethelium virens</name>
    <dbReference type="NCBI Taxonomy" id="1048519"/>
    <lineage>
        <taxon>Eukaryota</taxon>
        <taxon>Fungi</taxon>
        <taxon>Dikarya</taxon>
        <taxon>Ascomycota</taxon>
        <taxon>Pezizomycotina</taxon>
        <taxon>Dothideomycetes</taxon>
        <taxon>Dothideomycetes incertae sedis</taxon>
        <taxon>Trypetheliales</taxon>
        <taxon>Trypetheliaceae</taxon>
        <taxon>Viridothelium</taxon>
    </lineage>
</organism>
<keyword evidence="2" id="KW-0596">Phosphopantetheine</keyword>
<dbReference type="SUPFAM" id="SSF53474">
    <property type="entry name" value="alpha/beta-Hydrolases"/>
    <property type="match status" value="1"/>
</dbReference>
<dbReference type="InterPro" id="IPR006162">
    <property type="entry name" value="Ppantetheine_attach_site"/>
</dbReference>
<evidence type="ECO:0000259" key="8">
    <source>
        <dbReference type="PROSITE" id="PS50075"/>
    </source>
</evidence>
<feature type="region of interest" description="N-terminal hotdog fold" evidence="6">
    <location>
        <begin position="1275"/>
        <end position="1400"/>
    </location>
</feature>
<evidence type="ECO:0000313" key="11">
    <source>
        <dbReference type="EMBL" id="KAF2239547.1"/>
    </source>
</evidence>
<dbReference type="Gene3D" id="3.40.47.10">
    <property type="match status" value="1"/>
</dbReference>
<dbReference type="Pfam" id="PF00698">
    <property type="entry name" value="Acyl_transf_1"/>
    <property type="match status" value="1"/>
</dbReference>
<dbReference type="SMART" id="SM00827">
    <property type="entry name" value="PKS_AT"/>
    <property type="match status" value="1"/>
</dbReference>
<keyword evidence="5" id="KW-0511">Multifunctional enzyme</keyword>
<dbReference type="OrthoDB" id="429813at2759"/>
<keyword evidence="3" id="KW-0597">Phosphoprotein</keyword>
<comment type="pathway">
    <text evidence="1">Secondary metabolite biosynthesis; terpenoid biosynthesis.</text>
</comment>
<dbReference type="InterPro" id="IPR014043">
    <property type="entry name" value="Acyl_transferase_dom"/>
</dbReference>
<evidence type="ECO:0000256" key="7">
    <source>
        <dbReference type="SAM" id="MobiDB-lite"/>
    </source>
</evidence>
<dbReference type="InterPro" id="IPR036736">
    <property type="entry name" value="ACP-like_sf"/>
</dbReference>
<dbReference type="InterPro" id="IPR049900">
    <property type="entry name" value="PKS_mFAS_DH"/>
</dbReference>
<dbReference type="GO" id="GO:0006633">
    <property type="term" value="P:fatty acid biosynthetic process"/>
    <property type="evidence" value="ECO:0007669"/>
    <property type="project" value="InterPro"/>
</dbReference>
<evidence type="ECO:0000259" key="9">
    <source>
        <dbReference type="PROSITE" id="PS52004"/>
    </source>
</evidence>
<dbReference type="Pfam" id="PF00550">
    <property type="entry name" value="PP-binding"/>
    <property type="match status" value="2"/>
</dbReference>
<dbReference type="PROSITE" id="PS52019">
    <property type="entry name" value="PKS_MFAS_DH"/>
    <property type="match status" value="1"/>
</dbReference>
<dbReference type="Pfam" id="PF16073">
    <property type="entry name" value="SAT"/>
    <property type="match status" value="1"/>
</dbReference>
<feature type="region of interest" description="C-terminal hotdog fold" evidence="6">
    <location>
        <begin position="1428"/>
        <end position="1579"/>
    </location>
</feature>
<evidence type="ECO:0000256" key="4">
    <source>
        <dbReference type="ARBA" id="ARBA00022679"/>
    </source>
</evidence>
<protein>
    <submittedName>
        <fullName evidence="11">Ketoacyl-synt-domain-containing protein</fullName>
    </submittedName>
</protein>
<dbReference type="Pfam" id="PF20434">
    <property type="entry name" value="BD-FAE"/>
    <property type="match status" value="1"/>
</dbReference>
<reference evidence="11" key="1">
    <citation type="journal article" date="2020" name="Stud. Mycol.">
        <title>101 Dothideomycetes genomes: a test case for predicting lifestyles and emergence of pathogens.</title>
        <authorList>
            <person name="Haridas S."/>
            <person name="Albert R."/>
            <person name="Binder M."/>
            <person name="Bloem J."/>
            <person name="Labutti K."/>
            <person name="Salamov A."/>
            <person name="Andreopoulos B."/>
            <person name="Baker S."/>
            <person name="Barry K."/>
            <person name="Bills G."/>
            <person name="Bluhm B."/>
            <person name="Cannon C."/>
            <person name="Castanera R."/>
            <person name="Culley D."/>
            <person name="Daum C."/>
            <person name="Ezra D."/>
            <person name="Gonzalez J."/>
            <person name="Henrissat B."/>
            <person name="Kuo A."/>
            <person name="Liang C."/>
            <person name="Lipzen A."/>
            <person name="Lutzoni F."/>
            <person name="Magnuson J."/>
            <person name="Mondo S."/>
            <person name="Nolan M."/>
            <person name="Ohm R."/>
            <person name="Pangilinan J."/>
            <person name="Park H.-J."/>
            <person name="Ramirez L."/>
            <person name="Alfaro M."/>
            <person name="Sun H."/>
            <person name="Tritt A."/>
            <person name="Yoshinaga Y."/>
            <person name="Zwiers L.-H."/>
            <person name="Turgeon B."/>
            <person name="Goodwin S."/>
            <person name="Spatafora J."/>
            <person name="Crous P."/>
            <person name="Grigoriev I."/>
        </authorList>
    </citation>
    <scope>NUCLEOTIDE SEQUENCE</scope>
    <source>
        <strain evidence="11">Tuck. ex Michener</strain>
    </source>
</reference>
<dbReference type="GO" id="GO:0004312">
    <property type="term" value="F:fatty acid synthase activity"/>
    <property type="evidence" value="ECO:0007669"/>
    <property type="project" value="TreeGrafter"/>
</dbReference>
<dbReference type="Gene3D" id="3.30.70.3290">
    <property type="match status" value="1"/>
</dbReference>
<dbReference type="SMART" id="SM00825">
    <property type="entry name" value="PKS_KS"/>
    <property type="match status" value="1"/>
</dbReference>
<dbReference type="InterPro" id="IPR014031">
    <property type="entry name" value="Ketoacyl_synth_C"/>
</dbReference>
<dbReference type="InterPro" id="IPR001227">
    <property type="entry name" value="Ac_transferase_dom_sf"/>
</dbReference>
<evidence type="ECO:0000259" key="10">
    <source>
        <dbReference type="PROSITE" id="PS52019"/>
    </source>
</evidence>
<dbReference type="InterPro" id="IPR009081">
    <property type="entry name" value="PP-bd_ACP"/>
</dbReference>
<dbReference type="Gene3D" id="3.40.50.1820">
    <property type="entry name" value="alpha/beta hydrolase"/>
    <property type="match status" value="1"/>
</dbReference>
<dbReference type="PROSITE" id="PS52004">
    <property type="entry name" value="KS3_2"/>
    <property type="match status" value="1"/>
</dbReference>
<dbReference type="SUPFAM" id="SSF55048">
    <property type="entry name" value="Probable ACP-binding domain of malonyl-CoA ACP transacylase"/>
    <property type="match status" value="1"/>
</dbReference>
<dbReference type="Gene3D" id="3.10.129.110">
    <property type="entry name" value="Polyketide synthase dehydratase"/>
    <property type="match status" value="1"/>
</dbReference>
<dbReference type="Gene3D" id="1.10.1200.10">
    <property type="entry name" value="ACP-like"/>
    <property type="match status" value="2"/>
</dbReference>
<name>A0A6A6HND3_VIRVR</name>
<dbReference type="PROSITE" id="PS00606">
    <property type="entry name" value="KS3_1"/>
    <property type="match status" value="1"/>
</dbReference>
<feature type="domain" description="Ketosynthase family 3 (KS3)" evidence="9">
    <location>
        <begin position="386"/>
        <end position="799"/>
    </location>
</feature>
<dbReference type="SUPFAM" id="SSF47336">
    <property type="entry name" value="ACP-like"/>
    <property type="match status" value="2"/>
</dbReference>
<evidence type="ECO:0000256" key="3">
    <source>
        <dbReference type="ARBA" id="ARBA00022553"/>
    </source>
</evidence>
<feature type="compositionally biased region" description="Polar residues" evidence="7">
    <location>
        <begin position="1741"/>
        <end position="1751"/>
    </location>
</feature>
<dbReference type="SUPFAM" id="SSF53901">
    <property type="entry name" value="Thiolase-like"/>
    <property type="match status" value="1"/>
</dbReference>
<feature type="region of interest" description="Disordered" evidence="7">
    <location>
        <begin position="1839"/>
        <end position="1859"/>
    </location>
</feature>